<accession>A0A5C3K9S2</accession>
<dbReference type="AlphaFoldDB" id="A0A5C3K9S2"/>
<sequence>MLHFSNPGCLCTRHITRHQFEPVPPLYNKNDLRLGPVVLVIPFTWEDAANYMKKRHQDITYAHSVGHEIGKEAIHKMMPKLPKPYTRLAVVRDGAFTDVILASNFSEKSLDALLDLDKLEMVRRMMDVDHRPSWNAPYEVYTPWGVKPAQTHTHEMVDWPEYLPKLDKLKTGELRIFEPGDWTLYEYSSVMRAAQTLRLFKRCTGLAASIAIE</sequence>
<organism evidence="1 2">
    <name type="scientific">Coprinopsis marcescibilis</name>
    <name type="common">Agaric fungus</name>
    <name type="synonym">Psathyrella marcescibilis</name>
    <dbReference type="NCBI Taxonomy" id="230819"/>
    <lineage>
        <taxon>Eukaryota</taxon>
        <taxon>Fungi</taxon>
        <taxon>Dikarya</taxon>
        <taxon>Basidiomycota</taxon>
        <taxon>Agaricomycotina</taxon>
        <taxon>Agaricomycetes</taxon>
        <taxon>Agaricomycetidae</taxon>
        <taxon>Agaricales</taxon>
        <taxon>Agaricineae</taxon>
        <taxon>Psathyrellaceae</taxon>
        <taxon>Coprinopsis</taxon>
    </lineage>
</organism>
<evidence type="ECO:0000313" key="2">
    <source>
        <dbReference type="Proteomes" id="UP000307440"/>
    </source>
</evidence>
<gene>
    <name evidence="1" type="ORF">FA15DRAFT_711606</name>
</gene>
<keyword evidence="2" id="KW-1185">Reference proteome</keyword>
<proteinExistence type="predicted"/>
<protein>
    <submittedName>
        <fullName evidence="1">Uncharacterized protein</fullName>
    </submittedName>
</protein>
<dbReference type="Proteomes" id="UP000307440">
    <property type="component" value="Unassembled WGS sequence"/>
</dbReference>
<name>A0A5C3K9S2_COPMA</name>
<evidence type="ECO:0000313" key="1">
    <source>
        <dbReference type="EMBL" id="TFK16614.1"/>
    </source>
</evidence>
<reference evidence="1 2" key="1">
    <citation type="journal article" date="2019" name="Nat. Ecol. Evol.">
        <title>Megaphylogeny resolves global patterns of mushroom evolution.</title>
        <authorList>
            <person name="Varga T."/>
            <person name="Krizsan K."/>
            <person name="Foldi C."/>
            <person name="Dima B."/>
            <person name="Sanchez-Garcia M."/>
            <person name="Sanchez-Ramirez S."/>
            <person name="Szollosi G.J."/>
            <person name="Szarkandi J.G."/>
            <person name="Papp V."/>
            <person name="Albert L."/>
            <person name="Andreopoulos W."/>
            <person name="Angelini C."/>
            <person name="Antonin V."/>
            <person name="Barry K.W."/>
            <person name="Bougher N.L."/>
            <person name="Buchanan P."/>
            <person name="Buyck B."/>
            <person name="Bense V."/>
            <person name="Catcheside P."/>
            <person name="Chovatia M."/>
            <person name="Cooper J."/>
            <person name="Damon W."/>
            <person name="Desjardin D."/>
            <person name="Finy P."/>
            <person name="Geml J."/>
            <person name="Haridas S."/>
            <person name="Hughes K."/>
            <person name="Justo A."/>
            <person name="Karasinski D."/>
            <person name="Kautmanova I."/>
            <person name="Kiss B."/>
            <person name="Kocsube S."/>
            <person name="Kotiranta H."/>
            <person name="LaButti K.M."/>
            <person name="Lechner B.E."/>
            <person name="Liimatainen K."/>
            <person name="Lipzen A."/>
            <person name="Lukacs Z."/>
            <person name="Mihaltcheva S."/>
            <person name="Morgado L.N."/>
            <person name="Niskanen T."/>
            <person name="Noordeloos M.E."/>
            <person name="Ohm R.A."/>
            <person name="Ortiz-Santana B."/>
            <person name="Ovrebo C."/>
            <person name="Racz N."/>
            <person name="Riley R."/>
            <person name="Savchenko A."/>
            <person name="Shiryaev A."/>
            <person name="Soop K."/>
            <person name="Spirin V."/>
            <person name="Szebenyi C."/>
            <person name="Tomsovsky M."/>
            <person name="Tulloss R.E."/>
            <person name="Uehling J."/>
            <person name="Grigoriev I.V."/>
            <person name="Vagvolgyi C."/>
            <person name="Papp T."/>
            <person name="Martin F.M."/>
            <person name="Miettinen O."/>
            <person name="Hibbett D.S."/>
            <person name="Nagy L.G."/>
        </authorList>
    </citation>
    <scope>NUCLEOTIDE SEQUENCE [LARGE SCALE GENOMIC DNA]</scope>
    <source>
        <strain evidence="1 2">CBS 121175</strain>
    </source>
</reference>
<dbReference type="EMBL" id="ML210706">
    <property type="protein sequence ID" value="TFK16614.1"/>
    <property type="molecule type" value="Genomic_DNA"/>
</dbReference>